<evidence type="ECO:0000256" key="6">
    <source>
        <dbReference type="SAM" id="Phobius"/>
    </source>
</evidence>
<dbReference type="GO" id="GO:0005247">
    <property type="term" value="F:voltage-gated chloride channel activity"/>
    <property type="evidence" value="ECO:0007669"/>
    <property type="project" value="TreeGrafter"/>
</dbReference>
<reference evidence="8 9" key="1">
    <citation type="submission" date="2016-02" db="EMBL/GenBank/DDBJ databases">
        <title>Genome analysis of coral dinoflagellate symbionts highlights evolutionary adaptations to a symbiotic lifestyle.</title>
        <authorList>
            <person name="Aranda M."/>
            <person name="Li Y."/>
            <person name="Liew Y.J."/>
            <person name="Baumgarten S."/>
            <person name="Simakov O."/>
            <person name="Wilson M."/>
            <person name="Piel J."/>
            <person name="Ashoor H."/>
            <person name="Bougouffa S."/>
            <person name="Bajic V.B."/>
            <person name="Ryu T."/>
            <person name="Ravasi T."/>
            <person name="Bayer T."/>
            <person name="Micklem G."/>
            <person name="Kim H."/>
            <person name="Bhak J."/>
            <person name="Lajeunesse T.C."/>
            <person name="Voolstra C.R."/>
        </authorList>
    </citation>
    <scope>NUCLEOTIDE SEQUENCE [LARGE SCALE GENOMIC DNA]</scope>
    <source>
        <strain evidence="8 9">CCMP2467</strain>
    </source>
</reference>
<name>A0A1Q9DRU5_SYMMI</name>
<dbReference type="GO" id="GO:0016020">
    <property type="term" value="C:membrane"/>
    <property type="evidence" value="ECO:0007669"/>
    <property type="project" value="UniProtKB-SubCell"/>
</dbReference>
<keyword evidence="9" id="KW-1185">Reference proteome</keyword>
<dbReference type="InterPro" id="IPR050970">
    <property type="entry name" value="Cl_channel_volt-gated"/>
</dbReference>
<feature type="signal peptide" evidence="7">
    <location>
        <begin position="1"/>
        <end position="17"/>
    </location>
</feature>
<dbReference type="EMBL" id="LSRX01000416">
    <property type="protein sequence ID" value="OLP97903.1"/>
    <property type="molecule type" value="Genomic_DNA"/>
</dbReference>
<evidence type="ECO:0000256" key="2">
    <source>
        <dbReference type="ARBA" id="ARBA00022692"/>
    </source>
</evidence>
<evidence type="ECO:0000256" key="4">
    <source>
        <dbReference type="ARBA" id="ARBA00022989"/>
    </source>
</evidence>
<dbReference type="Gene3D" id="1.10.3080.10">
    <property type="entry name" value="Clc chloride channel"/>
    <property type="match status" value="1"/>
</dbReference>
<evidence type="ECO:0000256" key="1">
    <source>
        <dbReference type="ARBA" id="ARBA00004141"/>
    </source>
</evidence>
<proteinExistence type="predicted"/>
<dbReference type="SUPFAM" id="SSF81340">
    <property type="entry name" value="Clc chloride channel"/>
    <property type="match status" value="1"/>
</dbReference>
<feature type="transmembrane region" description="Helical" evidence="6">
    <location>
        <begin position="334"/>
        <end position="353"/>
    </location>
</feature>
<keyword evidence="7" id="KW-0732">Signal</keyword>
<evidence type="ECO:0000313" key="8">
    <source>
        <dbReference type="EMBL" id="OLP97903.1"/>
    </source>
</evidence>
<dbReference type="PANTHER" id="PTHR45720">
    <property type="entry name" value="CHLORIDE CHANNEL PROTEIN 2"/>
    <property type="match status" value="1"/>
</dbReference>
<evidence type="ECO:0000256" key="3">
    <source>
        <dbReference type="ARBA" id="ARBA00022737"/>
    </source>
</evidence>
<feature type="transmembrane region" description="Helical" evidence="6">
    <location>
        <begin position="226"/>
        <end position="251"/>
    </location>
</feature>
<comment type="caution">
    <text evidence="8">The sequence shown here is derived from an EMBL/GenBank/DDBJ whole genome shotgun (WGS) entry which is preliminary data.</text>
</comment>
<dbReference type="Pfam" id="PF00654">
    <property type="entry name" value="Voltage_CLC"/>
    <property type="match status" value="1"/>
</dbReference>
<keyword evidence="5 6" id="KW-0472">Membrane</keyword>
<dbReference type="PRINTS" id="PR00762">
    <property type="entry name" value="CLCHANNEL"/>
</dbReference>
<dbReference type="AlphaFoldDB" id="A0A1Q9DRU5"/>
<comment type="subcellular location">
    <subcellularLocation>
        <location evidence="1">Membrane</location>
        <topology evidence="1">Multi-pass membrane protein</topology>
    </subcellularLocation>
</comment>
<organism evidence="8 9">
    <name type="scientific">Symbiodinium microadriaticum</name>
    <name type="common">Dinoflagellate</name>
    <name type="synonym">Zooxanthella microadriatica</name>
    <dbReference type="NCBI Taxonomy" id="2951"/>
    <lineage>
        <taxon>Eukaryota</taxon>
        <taxon>Sar</taxon>
        <taxon>Alveolata</taxon>
        <taxon>Dinophyceae</taxon>
        <taxon>Suessiales</taxon>
        <taxon>Symbiodiniaceae</taxon>
        <taxon>Symbiodinium</taxon>
    </lineage>
</organism>
<dbReference type="OrthoDB" id="4564at2759"/>
<dbReference type="InterPro" id="IPR001807">
    <property type="entry name" value="ClC"/>
</dbReference>
<dbReference type="Proteomes" id="UP000186817">
    <property type="component" value="Unassembled WGS sequence"/>
</dbReference>
<feature type="transmembrane region" description="Helical" evidence="6">
    <location>
        <begin position="187"/>
        <end position="205"/>
    </location>
</feature>
<keyword evidence="4 6" id="KW-1133">Transmembrane helix</keyword>
<dbReference type="InterPro" id="IPR014743">
    <property type="entry name" value="Cl-channel_core"/>
</dbReference>
<feature type="transmembrane region" description="Helical" evidence="6">
    <location>
        <begin position="149"/>
        <end position="167"/>
    </location>
</feature>
<evidence type="ECO:0000313" key="9">
    <source>
        <dbReference type="Proteomes" id="UP000186817"/>
    </source>
</evidence>
<feature type="transmembrane region" description="Helical" evidence="6">
    <location>
        <begin position="384"/>
        <end position="405"/>
    </location>
</feature>
<feature type="chain" id="PRO_5012073535" evidence="7">
    <location>
        <begin position="18"/>
        <end position="446"/>
    </location>
</feature>
<accession>A0A1Q9DRU5</accession>
<gene>
    <name evidence="8" type="primary">Clcn1</name>
    <name evidence="8" type="ORF">AK812_SmicGene19698</name>
</gene>
<sequence length="446" mass="47408">MLWQLRLLALSLRAKRGLFLTGPRGCRRKGRSCIGKLDFCSSVAHAWGVLFQARGEAEGAEGSKVRGGRAFAAAAGRAAAAQRPAAKMPQIEGLAGEADFNPASPTTKTPLSRMARLFRKGTSAVVQDDAHYQRCEDLQKEEKHILRRFWILLFVTAILSSSLSFLIDRFTYGTGLLRSTLTLGAPLKALGFNVGMACLARLIVRPTVEAEGSGFPEMKAMLFGKVLFNFLTFRVLVSKALALSLGVGAGLPLGKEGPNVHMAACIARVIHPSFFEKRVQSSHGAHGAGGSGVGSAVSKLLLAACAVGVGASFSAPIGGVIFSLELMLPQTYDAFAYWGCFTAGIVGAITYAVERTLTTGSASLLPLISSNVLPGEGSDTDFPLLRLAVDILLGLLCGLAGGLWVRSHSYVAGVLKRWRLREGEPLKANGCAHQIDQNKFGSSCWE</sequence>
<feature type="transmembrane region" description="Helical" evidence="6">
    <location>
        <begin position="300"/>
        <end position="322"/>
    </location>
</feature>
<protein>
    <submittedName>
        <fullName evidence="8">Chloride channel protein 1</fullName>
    </submittedName>
</protein>
<dbReference type="PANTHER" id="PTHR45720:SF10">
    <property type="entry name" value="CHLORIDE CHANNEL PROTEIN 2"/>
    <property type="match status" value="1"/>
</dbReference>
<evidence type="ECO:0000256" key="5">
    <source>
        <dbReference type="ARBA" id="ARBA00023136"/>
    </source>
</evidence>
<keyword evidence="3" id="KW-0677">Repeat</keyword>
<keyword evidence="2 6" id="KW-0812">Transmembrane</keyword>
<evidence type="ECO:0000256" key="7">
    <source>
        <dbReference type="SAM" id="SignalP"/>
    </source>
</evidence>